<keyword evidence="5" id="KW-0175">Coiled coil</keyword>
<dbReference type="Proteomes" id="UP001189429">
    <property type="component" value="Unassembled WGS sequence"/>
</dbReference>
<comment type="subcellular location">
    <subcellularLocation>
        <location evidence="1">Membrane</location>
        <topology evidence="1">Multi-pass membrane protein</topology>
    </subcellularLocation>
</comment>
<evidence type="ECO:0000259" key="7">
    <source>
        <dbReference type="Pfam" id="PF04547"/>
    </source>
</evidence>
<evidence type="ECO:0000313" key="8">
    <source>
        <dbReference type="EMBL" id="CAK0885208.1"/>
    </source>
</evidence>
<dbReference type="PANTHER" id="PTHR12308">
    <property type="entry name" value="ANOCTAMIN"/>
    <property type="match status" value="1"/>
</dbReference>
<comment type="caution">
    <text evidence="8">The sequence shown here is derived from an EMBL/GenBank/DDBJ whole genome shotgun (WGS) entry which is preliminary data.</text>
</comment>
<evidence type="ECO:0000256" key="2">
    <source>
        <dbReference type="ARBA" id="ARBA00022692"/>
    </source>
</evidence>
<evidence type="ECO:0000313" key="9">
    <source>
        <dbReference type="Proteomes" id="UP001189429"/>
    </source>
</evidence>
<evidence type="ECO:0000256" key="1">
    <source>
        <dbReference type="ARBA" id="ARBA00004141"/>
    </source>
</evidence>
<evidence type="ECO:0000256" key="3">
    <source>
        <dbReference type="ARBA" id="ARBA00022989"/>
    </source>
</evidence>
<feature type="transmembrane region" description="Helical" evidence="6">
    <location>
        <begin position="145"/>
        <end position="166"/>
    </location>
</feature>
<feature type="transmembrane region" description="Helical" evidence="6">
    <location>
        <begin position="103"/>
        <end position="124"/>
    </location>
</feature>
<feature type="coiled-coil region" evidence="5">
    <location>
        <begin position="386"/>
        <end position="452"/>
    </location>
</feature>
<organism evidence="8 9">
    <name type="scientific">Prorocentrum cordatum</name>
    <dbReference type="NCBI Taxonomy" id="2364126"/>
    <lineage>
        <taxon>Eukaryota</taxon>
        <taxon>Sar</taxon>
        <taxon>Alveolata</taxon>
        <taxon>Dinophyceae</taxon>
        <taxon>Prorocentrales</taxon>
        <taxon>Prorocentraceae</taxon>
        <taxon>Prorocentrum</taxon>
    </lineage>
</organism>
<feature type="domain" description="Anoctamin transmembrane" evidence="7">
    <location>
        <begin position="11"/>
        <end position="239"/>
    </location>
</feature>
<dbReference type="Pfam" id="PF04547">
    <property type="entry name" value="Anoctamin"/>
    <property type="match status" value="1"/>
</dbReference>
<sequence>MLPLLYLAFWEMDARSLQRALWSLLATDCARRLATELAVPLLLAGGRSLLSAATRRRPPAPSGLQEPLLPAARAGSAQQRVWQELLLERYNAYDDYSEMMVEFAVVSLFAAVCPVAAALSLACNPWPMWSDRAKLRRVCRRPTPAAASGIGVWIYVLEFTVLLSVLSNCALFGFCTDQLGTVFPALSKEHTKSGAPRGFTVRKAGVFAVFGVEHALLLLWALARLLPMVPTWVATAQERRRFLRCWLEVSQDSIRGDKQAAMESAADFDVTALAFARWASEFRARLMAAERQAWGEMGAARASLAAGRADLAELREQTADARRQVRSGADDFREELSGLFAKITEAVRSNASADQDLRLQIQSLREQSLRNDAAFAQLADSAGRSQAALRDSVQELQAGAARAREELRSLGLRAQALEGAAGERAERAEACAEQLAREVRAQTERRREELRRSAGEVVAAGESLTVLVAAALACEPLAAFAELGARGWSAGDQNAGGRAPDFTEVLRRVEAGIRCCVETERVTRRTVWIGWGVAAAEQANAVTPTTPFEWSFLWSQPGAESVPKTPGLAAERVAEIAAPLRGAAAARSWVTGSLAQACEMIEILGQGEAQRIEWAGDEMGPKALQLVQPPPQRPAMAQCKHCGESKSEVASRPLAILGGATPQAPVRTLRERSATPGELKQLTERAGDNEAARRCKEQLRRTQESSVFPPVQVRAAALHAKIQQFERSLEQELDKVGRISAQAALQRHAVHEVRLSLEEAGMQYRVLVAGLSQKGGVPLAKGGPANIPISKVVDGAAEAAEPFGLDEFFNVDQALANCKRSKARFNIETANATSRKSAKRYLEKETDASLVMLQEIAIEAKCRRGHEAAADKMNWNLCLRPIGDWNVEPKEFHAFGWSRKIGVIAAPQQLHRIKAKSDSWGSTETHDLIKHIIAGPGHRRKHPDWRSWEPVLSSDFLRGSGSGLQSRQREADVIGELDHLIRMQESDGQVICPPVASAGDIRRPAGYAFVSANLEQLGGLWRSSSFGLQSCIPRPALHSFETFVTEGGSVYKGPQAWTAFGLPLLASEHFREPQALGFLFDPAVSTLRLDGIRVTGANVIEADYVAEGTIKLPWRPRIDPWAGHLVYTLDDSGLIAQQQEARPWARLQGQPAMGDRCEEKKVKLPILQQVRFELPVTDVVEYEIPEYCHFMKRTPGTSPASTPYGRRSRLAEVDFGCRPPVTAARAGREWAPPWRARARESAVRRSSGRLSSFAGAAGRFVFPRTTPILAQPILGCGPARPATGRRSGGVPRLPLPQASRWPRESLLRLLGRPRVFGRECAQ</sequence>
<evidence type="ECO:0000256" key="5">
    <source>
        <dbReference type="SAM" id="Coils"/>
    </source>
</evidence>
<protein>
    <recommendedName>
        <fullName evidence="7">Anoctamin transmembrane domain-containing protein</fullName>
    </recommendedName>
</protein>
<dbReference type="InterPro" id="IPR007632">
    <property type="entry name" value="Anoctamin"/>
</dbReference>
<gene>
    <name evidence="8" type="ORF">PCOR1329_LOCUS66886</name>
</gene>
<dbReference type="EMBL" id="CAUYUJ010018638">
    <property type="protein sequence ID" value="CAK0885208.1"/>
    <property type="molecule type" value="Genomic_DNA"/>
</dbReference>
<keyword evidence="2 6" id="KW-0812">Transmembrane</keyword>
<proteinExistence type="predicted"/>
<dbReference type="InterPro" id="IPR049452">
    <property type="entry name" value="Anoctamin_TM"/>
</dbReference>
<reference evidence="8" key="1">
    <citation type="submission" date="2023-10" db="EMBL/GenBank/DDBJ databases">
        <authorList>
            <person name="Chen Y."/>
            <person name="Shah S."/>
            <person name="Dougan E. K."/>
            <person name="Thang M."/>
            <person name="Chan C."/>
        </authorList>
    </citation>
    <scope>NUCLEOTIDE SEQUENCE [LARGE SCALE GENOMIC DNA]</scope>
</reference>
<dbReference type="PANTHER" id="PTHR12308:SF73">
    <property type="entry name" value="ANOCTAMIN"/>
    <property type="match status" value="1"/>
</dbReference>
<evidence type="ECO:0000256" key="6">
    <source>
        <dbReference type="SAM" id="Phobius"/>
    </source>
</evidence>
<keyword evidence="3 6" id="KW-1133">Transmembrane helix</keyword>
<evidence type="ECO:0000256" key="4">
    <source>
        <dbReference type="ARBA" id="ARBA00023136"/>
    </source>
</evidence>
<keyword evidence="4 6" id="KW-0472">Membrane</keyword>
<name>A0ABN9WFP4_9DINO</name>
<accession>A0ABN9WFP4</accession>
<keyword evidence="9" id="KW-1185">Reference proteome</keyword>